<dbReference type="AlphaFoldDB" id="A5FUK5"/>
<evidence type="ECO:0000259" key="11">
    <source>
        <dbReference type="Pfam" id="PF08245"/>
    </source>
</evidence>
<dbReference type="Pfam" id="PF01225">
    <property type="entry name" value="Mur_ligase"/>
    <property type="match status" value="1"/>
</dbReference>
<dbReference type="Gene3D" id="3.90.190.20">
    <property type="entry name" value="Mur ligase, C-terminal domain"/>
    <property type="match status" value="1"/>
</dbReference>
<feature type="binding site" evidence="7">
    <location>
        <position position="382"/>
    </location>
    <ligand>
        <name>meso-2,6-diaminopimelate</name>
        <dbReference type="ChEBI" id="CHEBI:57791"/>
    </ligand>
</feature>
<keyword evidence="4 7" id="KW-0573">Peptidoglycan synthesis</keyword>
<feature type="binding site" evidence="7">
    <location>
        <position position="184"/>
    </location>
    <ligand>
        <name>UDP-N-acetyl-alpha-D-muramoyl-L-alanyl-D-glutamate</name>
        <dbReference type="ChEBI" id="CHEBI:83900"/>
    </ligand>
</feature>
<dbReference type="InterPro" id="IPR000713">
    <property type="entry name" value="Mur_ligase_N"/>
</dbReference>
<comment type="catalytic activity">
    <reaction evidence="7">
        <text>UDP-N-acetyl-alpha-D-muramoyl-L-alanyl-D-glutamate + meso-2,6-diaminopimelate + ATP = UDP-N-acetyl-alpha-D-muramoyl-L-alanyl-gamma-D-glutamyl-meso-2,6-diaminopimelate + ADP + phosphate + H(+)</text>
        <dbReference type="Rhea" id="RHEA:23676"/>
        <dbReference type="ChEBI" id="CHEBI:15378"/>
        <dbReference type="ChEBI" id="CHEBI:30616"/>
        <dbReference type="ChEBI" id="CHEBI:43474"/>
        <dbReference type="ChEBI" id="CHEBI:57791"/>
        <dbReference type="ChEBI" id="CHEBI:83900"/>
        <dbReference type="ChEBI" id="CHEBI:83905"/>
        <dbReference type="ChEBI" id="CHEBI:456216"/>
        <dbReference type="EC" id="6.3.2.13"/>
    </reaction>
</comment>
<dbReference type="Pfam" id="PF02875">
    <property type="entry name" value="Mur_ligase_C"/>
    <property type="match status" value="1"/>
</dbReference>
<dbReference type="InterPro" id="IPR013221">
    <property type="entry name" value="Mur_ligase_cen"/>
</dbReference>
<feature type="short sequence motif" description="Meso-diaminopimelate recognition motif" evidence="7">
    <location>
        <begin position="406"/>
        <end position="409"/>
    </location>
</feature>
<feature type="domain" description="Mur ligase N-terminal catalytic" evidence="9">
    <location>
        <begin position="22"/>
        <end position="68"/>
    </location>
</feature>
<comment type="subcellular location">
    <subcellularLocation>
        <location evidence="7 8">Cytoplasm</location>
    </subcellularLocation>
</comment>
<keyword evidence="5 7" id="KW-0131">Cell cycle</keyword>
<evidence type="ECO:0000256" key="2">
    <source>
        <dbReference type="ARBA" id="ARBA00022618"/>
    </source>
</evidence>
<comment type="caution">
    <text evidence="7">Lacks conserved residue(s) required for the propagation of feature annotation.</text>
</comment>
<proteinExistence type="inferred from homology"/>
<gene>
    <name evidence="7" type="primary">murE</name>
    <name evidence="12" type="ordered locus">Acry_0058</name>
</gene>
<feature type="binding site" evidence="7">
    <location>
        <begin position="109"/>
        <end position="115"/>
    </location>
    <ligand>
        <name>ATP</name>
        <dbReference type="ChEBI" id="CHEBI:30616"/>
    </ligand>
</feature>
<keyword evidence="13" id="KW-1185">Reference proteome</keyword>
<dbReference type="InterPro" id="IPR036565">
    <property type="entry name" value="Mur-like_cat_sf"/>
</dbReference>
<dbReference type="eggNOG" id="COG0769">
    <property type="taxonomic scope" value="Bacteria"/>
</dbReference>
<keyword evidence="3 7" id="KW-0133">Cell shape</keyword>
<keyword evidence="2 7" id="KW-0132">Cell division</keyword>
<dbReference type="Pfam" id="PF08245">
    <property type="entry name" value="Mur_ligase_M"/>
    <property type="match status" value="1"/>
</dbReference>
<comment type="similarity">
    <text evidence="1 7">Belongs to the MurCDEF family. MurE subfamily.</text>
</comment>
<evidence type="ECO:0000259" key="10">
    <source>
        <dbReference type="Pfam" id="PF02875"/>
    </source>
</evidence>
<reference evidence="12 13" key="1">
    <citation type="submission" date="2007-05" db="EMBL/GenBank/DDBJ databases">
        <title>Complete sequence of chromosome of Acidiphilium cryptum JF-5.</title>
        <authorList>
            <consortium name="US DOE Joint Genome Institute"/>
            <person name="Copeland A."/>
            <person name="Lucas S."/>
            <person name="Lapidus A."/>
            <person name="Barry K."/>
            <person name="Detter J.C."/>
            <person name="Glavina del Rio T."/>
            <person name="Hammon N."/>
            <person name="Israni S."/>
            <person name="Dalin E."/>
            <person name="Tice H."/>
            <person name="Pitluck S."/>
            <person name="Sims D."/>
            <person name="Brettin T."/>
            <person name="Bruce D."/>
            <person name="Han C."/>
            <person name="Schmutz J."/>
            <person name="Larimer F."/>
            <person name="Land M."/>
            <person name="Hauser L."/>
            <person name="Kyrpides N."/>
            <person name="Kim E."/>
            <person name="Magnuson T."/>
            <person name="Richardson P."/>
        </authorList>
    </citation>
    <scope>NUCLEOTIDE SEQUENCE [LARGE SCALE GENOMIC DNA]</scope>
    <source>
        <strain evidence="12 13">JF-5</strain>
    </source>
</reference>
<evidence type="ECO:0000313" key="12">
    <source>
        <dbReference type="EMBL" id="ABQ29287.1"/>
    </source>
</evidence>
<organism evidence="12 13">
    <name type="scientific">Acidiphilium cryptum (strain JF-5)</name>
    <dbReference type="NCBI Taxonomy" id="349163"/>
    <lineage>
        <taxon>Bacteria</taxon>
        <taxon>Pseudomonadati</taxon>
        <taxon>Pseudomonadota</taxon>
        <taxon>Alphaproteobacteria</taxon>
        <taxon>Acetobacterales</taxon>
        <taxon>Acidocellaceae</taxon>
        <taxon>Acidiphilium</taxon>
    </lineage>
</organism>
<dbReference type="GO" id="GO:0008360">
    <property type="term" value="P:regulation of cell shape"/>
    <property type="evidence" value="ECO:0007669"/>
    <property type="project" value="UniProtKB-KW"/>
</dbReference>
<evidence type="ECO:0000313" key="13">
    <source>
        <dbReference type="Proteomes" id="UP000000245"/>
    </source>
</evidence>
<dbReference type="SUPFAM" id="SSF63418">
    <property type="entry name" value="MurE/MurF N-terminal domain"/>
    <property type="match status" value="1"/>
</dbReference>
<dbReference type="HAMAP" id="MF_00208">
    <property type="entry name" value="MurE"/>
    <property type="match status" value="1"/>
</dbReference>
<dbReference type="InterPro" id="IPR005761">
    <property type="entry name" value="UDP-N-AcMur-Glu-dNH2Pim_ligase"/>
</dbReference>
<evidence type="ECO:0000256" key="1">
    <source>
        <dbReference type="ARBA" id="ARBA00005898"/>
    </source>
</evidence>
<feature type="modified residue" description="N6-carboxylysine" evidence="7">
    <location>
        <position position="218"/>
    </location>
</feature>
<dbReference type="InterPro" id="IPR004101">
    <property type="entry name" value="Mur_ligase_C"/>
</dbReference>
<keyword evidence="7 12" id="KW-0436">Ligase</keyword>
<dbReference type="HOGENOM" id="CLU_022291_3_1_5"/>
<dbReference type="GO" id="GO:0005737">
    <property type="term" value="C:cytoplasm"/>
    <property type="evidence" value="ECO:0007669"/>
    <property type="project" value="UniProtKB-SubCell"/>
</dbReference>
<dbReference type="RefSeq" id="WP_011941244.1">
    <property type="nucleotide sequence ID" value="NC_009484.1"/>
</dbReference>
<evidence type="ECO:0000256" key="7">
    <source>
        <dbReference type="HAMAP-Rule" id="MF_00208"/>
    </source>
</evidence>
<dbReference type="Gene3D" id="3.40.1390.10">
    <property type="entry name" value="MurE/MurF, N-terminal domain"/>
    <property type="match status" value="1"/>
</dbReference>
<feature type="binding site" evidence="7">
    <location>
        <position position="458"/>
    </location>
    <ligand>
        <name>meso-2,6-diaminopimelate</name>
        <dbReference type="ChEBI" id="CHEBI:57791"/>
    </ligand>
</feature>
<dbReference type="GO" id="GO:0051301">
    <property type="term" value="P:cell division"/>
    <property type="evidence" value="ECO:0007669"/>
    <property type="project" value="UniProtKB-KW"/>
</dbReference>
<keyword evidence="7" id="KW-0963">Cytoplasm</keyword>
<evidence type="ECO:0000256" key="4">
    <source>
        <dbReference type="ARBA" id="ARBA00022984"/>
    </source>
</evidence>
<comment type="cofactor">
    <cofactor evidence="7">
        <name>Mg(2+)</name>
        <dbReference type="ChEBI" id="CHEBI:18420"/>
    </cofactor>
</comment>
<evidence type="ECO:0000256" key="6">
    <source>
        <dbReference type="ARBA" id="ARBA00023316"/>
    </source>
</evidence>
<comment type="PTM">
    <text evidence="7">Carboxylation is probably crucial for Mg(2+) binding and, consequently, for the gamma-phosphate positioning of ATP.</text>
</comment>
<feature type="binding site" evidence="7">
    <location>
        <position position="186"/>
    </location>
    <ligand>
        <name>UDP-N-acetyl-alpha-D-muramoyl-L-alanyl-D-glutamate</name>
        <dbReference type="ChEBI" id="CHEBI:83900"/>
    </ligand>
</feature>
<dbReference type="GO" id="GO:0071555">
    <property type="term" value="P:cell wall organization"/>
    <property type="evidence" value="ECO:0007669"/>
    <property type="project" value="UniProtKB-KW"/>
</dbReference>
<feature type="binding site" evidence="7">
    <location>
        <begin position="151"/>
        <end position="152"/>
    </location>
    <ligand>
        <name>UDP-N-acetyl-alpha-D-muramoyl-L-alanyl-D-glutamate</name>
        <dbReference type="ChEBI" id="CHEBI:83900"/>
    </ligand>
</feature>
<protein>
    <recommendedName>
        <fullName evidence="7">UDP-N-acetylmuramoyl-L-alanyl-D-glutamate--2,6-diaminopimelate ligase</fullName>
        <ecNumber evidence="7">6.3.2.13</ecNumber>
    </recommendedName>
    <alternativeName>
        <fullName evidence="7">Meso-A2pm-adding enzyme</fullName>
    </alternativeName>
    <alternativeName>
        <fullName evidence="7">Meso-diaminopimelate-adding enzyme</fullName>
    </alternativeName>
    <alternativeName>
        <fullName evidence="7">UDP-MurNAc-L-Ala-D-Glu:meso-diaminopimelate ligase</fullName>
    </alternativeName>
    <alternativeName>
        <fullName evidence="7">UDP-MurNAc-tripeptide synthetase</fullName>
    </alternativeName>
    <alternativeName>
        <fullName evidence="7">UDP-N-acetylmuramyl-tripeptide synthetase</fullName>
    </alternativeName>
</protein>
<dbReference type="NCBIfam" id="NF001124">
    <property type="entry name" value="PRK00139.1-2"/>
    <property type="match status" value="1"/>
</dbReference>
<keyword evidence="6 7" id="KW-0961">Cell wall biogenesis/degradation</keyword>
<dbReference type="PANTHER" id="PTHR23135:SF4">
    <property type="entry name" value="UDP-N-ACETYLMURAMOYL-L-ALANYL-D-GLUTAMATE--2,6-DIAMINOPIMELATE LIGASE MURE HOMOLOG, CHLOROPLASTIC"/>
    <property type="match status" value="1"/>
</dbReference>
<feature type="domain" description="Mur ligase central" evidence="11">
    <location>
        <begin position="107"/>
        <end position="312"/>
    </location>
</feature>
<dbReference type="GO" id="GO:0005524">
    <property type="term" value="F:ATP binding"/>
    <property type="evidence" value="ECO:0007669"/>
    <property type="project" value="UniProtKB-UniRule"/>
</dbReference>
<dbReference type="UniPathway" id="UPA00219"/>
<dbReference type="PANTHER" id="PTHR23135">
    <property type="entry name" value="MUR LIGASE FAMILY MEMBER"/>
    <property type="match status" value="1"/>
</dbReference>
<dbReference type="STRING" id="349163.Acry_0058"/>
<feature type="binding site" evidence="7">
    <location>
        <begin position="406"/>
        <end position="409"/>
    </location>
    <ligand>
        <name>meso-2,6-diaminopimelate</name>
        <dbReference type="ChEBI" id="CHEBI:57791"/>
    </ligand>
</feature>
<dbReference type="SUPFAM" id="SSF53623">
    <property type="entry name" value="MurD-like peptide ligases, catalytic domain"/>
    <property type="match status" value="1"/>
</dbReference>
<feature type="binding site" evidence="7">
    <location>
        <position position="454"/>
    </location>
    <ligand>
        <name>meso-2,6-diaminopimelate</name>
        <dbReference type="ChEBI" id="CHEBI:57791"/>
    </ligand>
</feature>
<name>A5FUK5_ACICJ</name>
<keyword evidence="7" id="KW-0547">Nucleotide-binding</keyword>
<evidence type="ECO:0000256" key="5">
    <source>
        <dbReference type="ARBA" id="ARBA00023306"/>
    </source>
</evidence>
<dbReference type="EC" id="6.3.2.13" evidence="7"/>
<keyword evidence="7" id="KW-0067">ATP-binding</keyword>
<dbReference type="Gene3D" id="3.40.1190.10">
    <property type="entry name" value="Mur-like, catalytic domain"/>
    <property type="match status" value="1"/>
</dbReference>
<feature type="binding site" evidence="7">
    <location>
        <position position="178"/>
    </location>
    <ligand>
        <name>UDP-N-acetyl-alpha-D-muramoyl-L-alanyl-D-glutamate</name>
        <dbReference type="ChEBI" id="CHEBI:83900"/>
    </ligand>
</feature>
<evidence type="ECO:0000256" key="3">
    <source>
        <dbReference type="ARBA" id="ARBA00022960"/>
    </source>
</evidence>
<dbReference type="NCBIfam" id="TIGR01085">
    <property type="entry name" value="murE"/>
    <property type="match status" value="1"/>
</dbReference>
<keyword evidence="7" id="KW-0460">Magnesium</keyword>
<feature type="domain" description="Mur ligase C-terminal" evidence="10">
    <location>
        <begin position="332"/>
        <end position="456"/>
    </location>
</feature>
<comment type="pathway">
    <text evidence="7 8">Cell wall biogenesis; peptidoglycan biosynthesis.</text>
</comment>
<dbReference type="GO" id="GO:0009252">
    <property type="term" value="P:peptidoglycan biosynthetic process"/>
    <property type="evidence" value="ECO:0007669"/>
    <property type="project" value="UniProtKB-UniRule"/>
</dbReference>
<dbReference type="InterPro" id="IPR035911">
    <property type="entry name" value="MurE/MurF_N"/>
</dbReference>
<dbReference type="Proteomes" id="UP000000245">
    <property type="component" value="Chromosome"/>
</dbReference>
<dbReference type="GO" id="GO:0000287">
    <property type="term" value="F:magnesium ion binding"/>
    <property type="evidence" value="ECO:0007669"/>
    <property type="project" value="UniProtKB-UniRule"/>
</dbReference>
<evidence type="ECO:0000259" key="9">
    <source>
        <dbReference type="Pfam" id="PF01225"/>
    </source>
</evidence>
<dbReference type="KEGG" id="acr:Acry_0058"/>
<comment type="function">
    <text evidence="7">Catalyzes the addition of meso-diaminopimelic acid to the nucleotide precursor UDP-N-acetylmuramoyl-L-alanyl-D-glutamate (UMAG) in the biosynthesis of bacterial cell-wall peptidoglycan.</text>
</comment>
<dbReference type="GO" id="GO:0008765">
    <property type="term" value="F:UDP-N-acetylmuramoylalanyl-D-glutamate-2,6-diaminopimelate ligase activity"/>
    <property type="evidence" value="ECO:0007669"/>
    <property type="project" value="UniProtKB-UniRule"/>
</dbReference>
<dbReference type="SUPFAM" id="SSF53244">
    <property type="entry name" value="MurD-like peptide ligases, peptide-binding domain"/>
    <property type="match status" value="1"/>
</dbReference>
<sequence>MDGLSRYGAPPGWILPPETVFSGITADSRAVRKGMIFAALPGARADGRDFIAQAVAQGAAAVLAPSGTRWPPGVPPRPLIEDPEPRRRLAEIAATLAGPLPETILGVTGTNGKTSTVDFIRQMAVASGRPAASLGTLGLIAPGFAPGASLTTPDPVTLSDILAALRAAGIGTVALEASSHGLDQFRLHGLRLAAGGFSNLTRDHLDYHGDMASYRRAKLRLFQDLLLPGAPAVAMADLEPDTLAALRDIAQARRLDLATVGAGGDLFDLRGIIATPSSQVLTIACGGVSREIELPLPGRFQVDNALLAAGLARAAGVSDPLDRLPGLAPVRGRLERAAVLPNGAAAYVDYAHTPDALERLLMALRPHAAGRLVLVFGAGGDRDRGKRKLMGDVAARLADVAIVTDDNPRSEDPASIRAAILAACPGAREIGDRRAAIAAGLDALRAGDVLAVAGKGHESGQIVGDAVLPFDDAAVIRELAA</sequence>
<dbReference type="EMBL" id="CP000697">
    <property type="protein sequence ID" value="ABQ29287.1"/>
    <property type="molecule type" value="Genomic_DNA"/>
</dbReference>
<dbReference type="InterPro" id="IPR036615">
    <property type="entry name" value="Mur_ligase_C_dom_sf"/>
</dbReference>
<accession>A5FUK5</accession>
<evidence type="ECO:0000256" key="8">
    <source>
        <dbReference type="RuleBase" id="RU004135"/>
    </source>
</evidence>
<feature type="binding site" evidence="7">
    <location>
        <position position="28"/>
    </location>
    <ligand>
        <name>UDP-N-acetyl-alpha-D-muramoyl-L-alanyl-D-glutamate</name>
        <dbReference type="ChEBI" id="CHEBI:83900"/>
    </ligand>
</feature>